<evidence type="ECO:0000256" key="2">
    <source>
        <dbReference type="SAM" id="SignalP"/>
    </source>
</evidence>
<feature type="domain" description="BON" evidence="3">
    <location>
        <begin position="78"/>
        <end position="147"/>
    </location>
</feature>
<protein>
    <submittedName>
        <fullName evidence="4">BON domain-containing protein</fullName>
    </submittedName>
</protein>
<dbReference type="EMBL" id="JBGUAW010000004">
    <property type="protein sequence ID" value="MFA9460665.1"/>
    <property type="molecule type" value="Genomic_DNA"/>
</dbReference>
<dbReference type="PROSITE" id="PS50914">
    <property type="entry name" value="BON"/>
    <property type="match status" value="1"/>
</dbReference>
<feature type="compositionally biased region" description="Basic and acidic residues" evidence="1">
    <location>
        <begin position="26"/>
        <end position="47"/>
    </location>
</feature>
<keyword evidence="5" id="KW-1185">Reference proteome</keyword>
<keyword evidence="2" id="KW-0732">Signal</keyword>
<accession>A0ABV4TVS9</accession>
<sequence length="149" mass="15626">MFSRISAGILLAVLMALAAPALAQEKGGEPGKGPDEEGGISKELGDLGQEIRKSMREQGRYLGKKLSEWSEESSSWAADRGLQARVKTTLSGVLGAGSIATVNVDVSDGVVTLQGDLSSWKQVARAVRSVEQVEGVRRVISELTASGSV</sequence>
<dbReference type="Proteomes" id="UP001575181">
    <property type="component" value="Unassembled WGS sequence"/>
</dbReference>
<gene>
    <name evidence="4" type="ORF">ACERLL_07485</name>
</gene>
<evidence type="ECO:0000313" key="4">
    <source>
        <dbReference type="EMBL" id="MFA9460665.1"/>
    </source>
</evidence>
<evidence type="ECO:0000259" key="3">
    <source>
        <dbReference type="PROSITE" id="PS50914"/>
    </source>
</evidence>
<dbReference type="RefSeq" id="WP_373655446.1">
    <property type="nucleotide sequence ID" value="NZ_JBGUAW010000004.1"/>
</dbReference>
<dbReference type="Pfam" id="PF04972">
    <property type="entry name" value="BON"/>
    <property type="match status" value="1"/>
</dbReference>
<comment type="caution">
    <text evidence="4">The sequence shown here is derived from an EMBL/GenBank/DDBJ whole genome shotgun (WGS) entry which is preliminary data.</text>
</comment>
<organism evidence="4 5">
    <name type="scientific">Thiohalorhabdus methylotrophus</name>
    <dbReference type="NCBI Taxonomy" id="3242694"/>
    <lineage>
        <taxon>Bacteria</taxon>
        <taxon>Pseudomonadati</taxon>
        <taxon>Pseudomonadota</taxon>
        <taxon>Gammaproteobacteria</taxon>
        <taxon>Thiohalorhabdales</taxon>
        <taxon>Thiohalorhabdaceae</taxon>
        <taxon>Thiohalorhabdus</taxon>
    </lineage>
</organism>
<reference evidence="4 5" key="1">
    <citation type="submission" date="2024-08" db="EMBL/GenBank/DDBJ databases">
        <title>Whole-genome sequencing of halo(alkali)philic microorganisms from hypersaline lakes.</title>
        <authorList>
            <person name="Sorokin D.Y."/>
            <person name="Merkel A.Y."/>
            <person name="Messina E."/>
            <person name="Yakimov M."/>
        </authorList>
    </citation>
    <scope>NUCLEOTIDE SEQUENCE [LARGE SCALE GENOMIC DNA]</scope>
    <source>
        <strain evidence="4 5">Cl-TMA</strain>
    </source>
</reference>
<feature type="signal peptide" evidence="2">
    <location>
        <begin position="1"/>
        <end position="23"/>
    </location>
</feature>
<dbReference type="Gene3D" id="3.30.1340.30">
    <property type="match status" value="1"/>
</dbReference>
<name>A0ABV4TVS9_9GAMM</name>
<evidence type="ECO:0000313" key="5">
    <source>
        <dbReference type="Proteomes" id="UP001575181"/>
    </source>
</evidence>
<dbReference type="InterPro" id="IPR007055">
    <property type="entry name" value="BON_dom"/>
</dbReference>
<proteinExistence type="predicted"/>
<feature type="region of interest" description="Disordered" evidence="1">
    <location>
        <begin position="24"/>
        <end position="47"/>
    </location>
</feature>
<feature type="chain" id="PRO_5046987437" evidence="2">
    <location>
        <begin position="24"/>
        <end position="149"/>
    </location>
</feature>
<evidence type="ECO:0000256" key="1">
    <source>
        <dbReference type="SAM" id="MobiDB-lite"/>
    </source>
</evidence>